<evidence type="ECO:0000313" key="1">
    <source>
        <dbReference type="EMBL" id="MPC83459.1"/>
    </source>
</evidence>
<comment type="caution">
    <text evidence="1">The sequence shown here is derived from an EMBL/GenBank/DDBJ whole genome shotgun (WGS) entry which is preliminary data.</text>
</comment>
<dbReference type="AlphaFoldDB" id="A0A5B7IN56"/>
<reference evidence="1 2" key="1">
    <citation type="submission" date="2019-05" db="EMBL/GenBank/DDBJ databases">
        <title>Another draft genome of Portunus trituberculatus and its Hox gene families provides insights of decapod evolution.</title>
        <authorList>
            <person name="Jeong J.-H."/>
            <person name="Song I."/>
            <person name="Kim S."/>
            <person name="Choi T."/>
            <person name="Kim D."/>
            <person name="Ryu S."/>
            <person name="Kim W."/>
        </authorList>
    </citation>
    <scope>NUCLEOTIDE SEQUENCE [LARGE SCALE GENOMIC DNA]</scope>
    <source>
        <tissue evidence="1">Muscle</tissue>
    </source>
</reference>
<dbReference type="Proteomes" id="UP000324222">
    <property type="component" value="Unassembled WGS sequence"/>
</dbReference>
<sequence>MINKVISSIADTRLNLIIYCTSHKTASLTMKNTCLLPNYPVEEDYCSSLRWSDTPQSPLLHQRARGLILKTRFMENTNSIFEKSVTSRGLK</sequence>
<dbReference type="EMBL" id="VSRR010062566">
    <property type="protein sequence ID" value="MPC83459.1"/>
    <property type="molecule type" value="Genomic_DNA"/>
</dbReference>
<accession>A0A5B7IN56</accession>
<proteinExistence type="predicted"/>
<gene>
    <name evidence="1" type="ORF">E2C01_078170</name>
</gene>
<organism evidence="1 2">
    <name type="scientific">Portunus trituberculatus</name>
    <name type="common">Swimming crab</name>
    <name type="synonym">Neptunus trituberculatus</name>
    <dbReference type="NCBI Taxonomy" id="210409"/>
    <lineage>
        <taxon>Eukaryota</taxon>
        <taxon>Metazoa</taxon>
        <taxon>Ecdysozoa</taxon>
        <taxon>Arthropoda</taxon>
        <taxon>Crustacea</taxon>
        <taxon>Multicrustacea</taxon>
        <taxon>Malacostraca</taxon>
        <taxon>Eumalacostraca</taxon>
        <taxon>Eucarida</taxon>
        <taxon>Decapoda</taxon>
        <taxon>Pleocyemata</taxon>
        <taxon>Brachyura</taxon>
        <taxon>Eubrachyura</taxon>
        <taxon>Portunoidea</taxon>
        <taxon>Portunidae</taxon>
        <taxon>Portuninae</taxon>
        <taxon>Portunus</taxon>
    </lineage>
</organism>
<keyword evidence="2" id="KW-1185">Reference proteome</keyword>
<name>A0A5B7IN56_PORTR</name>
<evidence type="ECO:0000313" key="2">
    <source>
        <dbReference type="Proteomes" id="UP000324222"/>
    </source>
</evidence>
<protein>
    <submittedName>
        <fullName evidence="1">Uncharacterized protein</fullName>
    </submittedName>
</protein>